<keyword evidence="3" id="KW-1185">Reference proteome</keyword>
<feature type="region of interest" description="Disordered" evidence="1">
    <location>
        <begin position="111"/>
        <end position="136"/>
    </location>
</feature>
<reference evidence="2" key="1">
    <citation type="submission" date="2024-03" db="EMBL/GenBank/DDBJ databases">
        <title>WGS assembly of Saponaria officinalis var. Norfolk2.</title>
        <authorList>
            <person name="Jenkins J."/>
            <person name="Shu S."/>
            <person name="Grimwood J."/>
            <person name="Barry K."/>
            <person name="Goodstein D."/>
            <person name="Schmutz J."/>
            <person name="Leebens-Mack J."/>
            <person name="Osbourn A."/>
        </authorList>
    </citation>
    <scope>NUCLEOTIDE SEQUENCE [LARGE SCALE GENOMIC DNA]</scope>
    <source>
        <strain evidence="2">JIC</strain>
    </source>
</reference>
<dbReference type="AlphaFoldDB" id="A0AAW1K335"/>
<evidence type="ECO:0000313" key="3">
    <source>
        <dbReference type="Proteomes" id="UP001443914"/>
    </source>
</evidence>
<protein>
    <submittedName>
        <fullName evidence="2">Uncharacterized protein</fullName>
    </submittedName>
</protein>
<organism evidence="2 3">
    <name type="scientific">Saponaria officinalis</name>
    <name type="common">Common soapwort</name>
    <name type="synonym">Lychnis saponaria</name>
    <dbReference type="NCBI Taxonomy" id="3572"/>
    <lineage>
        <taxon>Eukaryota</taxon>
        <taxon>Viridiplantae</taxon>
        <taxon>Streptophyta</taxon>
        <taxon>Embryophyta</taxon>
        <taxon>Tracheophyta</taxon>
        <taxon>Spermatophyta</taxon>
        <taxon>Magnoliopsida</taxon>
        <taxon>eudicotyledons</taxon>
        <taxon>Gunneridae</taxon>
        <taxon>Pentapetalae</taxon>
        <taxon>Caryophyllales</taxon>
        <taxon>Caryophyllaceae</taxon>
        <taxon>Caryophylleae</taxon>
        <taxon>Saponaria</taxon>
    </lineage>
</organism>
<dbReference type="EMBL" id="JBDFQZ010000006">
    <property type="protein sequence ID" value="KAK9713131.1"/>
    <property type="molecule type" value="Genomic_DNA"/>
</dbReference>
<name>A0AAW1K335_SAPOF</name>
<comment type="caution">
    <text evidence="2">The sequence shown here is derived from an EMBL/GenBank/DDBJ whole genome shotgun (WGS) entry which is preliminary data.</text>
</comment>
<gene>
    <name evidence="2" type="ORF">RND81_06G005200</name>
</gene>
<evidence type="ECO:0000256" key="1">
    <source>
        <dbReference type="SAM" id="MobiDB-lite"/>
    </source>
</evidence>
<dbReference type="PANTHER" id="PTHR48434:SF1">
    <property type="entry name" value="(RAPE) HYPOTHETICAL PROTEIN"/>
    <property type="match status" value="1"/>
</dbReference>
<dbReference type="Proteomes" id="UP001443914">
    <property type="component" value="Unassembled WGS sequence"/>
</dbReference>
<proteinExistence type="predicted"/>
<sequence length="200" mass="23089">MVVSFWSCSKHLPSICTKGLETFIAQTKGDLYKKPLLFHAEFKIPWIICWNYNLRQTLPQPYPLSLIREFKIKWWDKFDIAICSPEAIQSFLQGGRKPEWAVKYFNRQQTQASTYSSTRPPHHSRPPKQVKQSSEDRLQTMKQMVKDPIFRNELFGVIRNQISEEGDADSSASSSPISGSIHVYDDHVFGGPCSQDPFDF</sequence>
<evidence type="ECO:0000313" key="2">
    <source>
        <dbReference type="EMBL" id="KAK9713131.1"/>
    </source>
</evidence>
<accession>A0AAW1K335</accession>
<dbReference type="PANTHER" id="PTHR48434">
    <property type="entry name" value="(RAPE) HYPOTHETICAL PROTEIN"/>
    <property type="match status" value="1"/>
</dbReference>